<proteinExistence type="predicted"/>
<dbReference type="InterPro" id="IPR001646">
    <property type="entry name" value="5peptide_repeat"/>
</dbReference>
<protein>
    <recommendedName>
        <fullName evidence="3">Pentapeptide repeat-containing protein</fullName>
    </recommendedName>
</protein>
<dbReference type="OrthoDB" id="538223at2759"/>
<dbReference type="PANTHER" id="PTHR14136:SF17">
    <property type="entry name" value="BTB_POZ DOMAIN-CONTAINING PROTEIN KCTD9"/>
    <property type="match status" value="1"/>
</dbReference>
<organism evidence="1 2">
    <name type="scientific">Gigaspora rosea</name>
    <dbReference type="NCBI Taxonomy" id="44941"/>
    <lineage>
        <taxon>Eukaryota</taxon>
        <taxon>Fungi</taxon>
        <taxon>Fungi incertae sedis</taxon>
        <taxon>Mucoromycota</taxon>
        <taxon>Glomeromycotina</taxon>
        <taxon>Glomeromycetes</taxon>
        <taxon>Diversisporales</taxon>
        <taxon>Gigasporaceae</taxon>
        <taxon>Gigaspora</taxon>
    </lineage>
</organism>
<dbReference type="EMBL" id="QKWP01001316">
    <property type="protein sequence ID" value="RIB09877.1"/>
    <property type="molecule type" value="Genomic_DNA"/>
</dbReference>
<reference evidence="1 2" key="1">
    <citation type="submission" date="2018-06" db="EMBL/GenBank/DDBJ databases">
        <title>Comparative genomics reveals the genomic features of Rhizophagus irregularis, R. cerebriforme, R. diaphanum and Gigaspora rosea, and their symbiotic lifestyle signature.</title>
        <authorList>
            <person name="Morin E."/>
            <person name="San Clemente H."/>
            <person name="Chen E.C.H."/>
            <person name="De La Providencia I."/>
            <person name="Hainaut M."/>
            <person name="Kuo A."/>
            <person name="Kohler A."/>
            <person name="Murat C."/>
            <person name="Tang N."/>
            <person name="Roy S."/>
            <person name="Loubradou J."/>
            <person name="Henrissat B."/>
            <person name="Grigoriev I.V."/>
            <person name="Corradi N."/>
            <person name="Roux C."/>
            <person name="Martin F.M."/>
        </authorList>
    </citation>
    <scope>NUCLEOTIDE SEQUENCE [LARGE SCALE GENOMIC DNA]</scope>
    <source>
        <strain evidence="1 2">DAOM 194757</strain>
    </source>
</reference>
<dbReference type="Gene3D" id="2.160.20.80">
    <property type="entry name" value="E3 ubiquitin-protein ligase SopA"/>
    <property type="match status" value="2"/>
</dbReference>
<comment type="caution">
    <text evidence="1">The sequence shown here is derived from an EMBL/GenBank/DDBJ whole genome shotgun (WGS) entry which is preliminary data.</text>
</comment>
<dbReference type="InterPro" id="IPR051082">
    <property type="entry name" value="Pentapeptide-BTB/POZ_domain"/>
</dbReference>
<keyword evidence="2" id="KW-1185">Reference proteome</keyword>
<evidence type="ECO:0000313" key="2">
    <source>
        <dbReference type="Proteomes" id="UP000266673"/>
    </source>
</evidence>
<sequence length="431" mass="50190">MFTEWKNAKIIISCRPEYFDEGSRERFWPKENGKKGFQELTLTPFLRAEIDQYIKKYADYYSKKNDSQLSWNADRYIQEINTIPQIEELVCNPVLLKITLNILPELRKRGTSQINRIVLYEEFIKKWFERAQERLQKIQLKPKEKEEFNRLINEDKESFTKHCLQFGKNFAFEMFVNNNKVVIDYDPINEEIKSNWARFLGDEDVKLRLIRFSMPLFRRGNQYWFFHKSLRDYLISCALLDSLKDSPQATLFNMQSIIPEPAIQQFLAEQVQQMPEYEQPLFDFIEYSKRNPNIQIASANAITILSRASIQLPLNLNNIRIPGADLSNRVFIYSQFEKADLNKVNFQNAKLQSANFEDASLRDANLQNTSLQDVNLTGADLQGANLQGANLQNANLEGASLQDANLTDANLSDANLQGTKLRGSNLNYIKF</sequence>
<evidence type="ECO:0000313" key="1">
    <source>
        <dbReference type="EMBL" id="RIB09877.1"/>
    </source>
</evidence>
<dbReference type="Pfam" id="PF00805">
    <property type="entry name" value="Pentapeptide"/>
    <property type="match status" value="2"/>
</dbReference>
<accession>A0A397UL61</accession>
<dbReference type="Proteomes" id="UP000266673">
    <property type="component" value="Unassembled WGS sequence"/>
</dbReference>
<dbReference type="PANTHER" id="PTHR14136">
    <property type="entry name" value="BTB_POZ DOMAIN-CONTAINING PROTEIN KCTD9"/>
    <property type="match status" value="1"/>
</dbReference>
<name>A0A397UL61_9GLOM</name>
<dbReference type="SUPFAM" id="SSF141571">
    <property type="entry name" value="Pentapeptide repeat-like"/>
    <property type="match status" value="1"/>
</dbReference>
<evidence type="ECO:0008006" key="3">
    <source>
        <dbReference type="Google" id="ProtNLM"/>
    </source>
</evidence>
<dbReference type="AlphaFoldDB" id="A0A397UL61"/>
<gene>
    <name evidence="1" type="ORF">C2G38_2107474</name>
</gene>
<dbReference type="STRING" id="44941.A0A397UL61"/>